<organism evidence="1 2">
    <name type="scientific">Aspergillus coremiiformis</name>
    <dbReference type="NCBI Taxonomy" id="138285"/>
    <lineage>
        <taxon>Eukaryota</taxon>
        <taxon>Fungi</taxon>
        <taxon>Dikarya</taxon>
        <taxon>Ascomycota</taxon>
        <taxon>Pezizomycotina</taxon>
        <taxon>Eurotiomycetes</taxon>
        <taxon>Eurotiomycetidae</taxon>
        <taxon>Eurotiales</taxon>
        <taxon>Aspergillaceae</taxon>
        <taxon>Aspergillus</taxon>
        <taxon>Aspergillus subgen. Circumdati</taxon>
    </lineage>
</organism>
<evidence type="ECO:0000313" key="1">
    <source>
        <dbReference type="EMBL" id="KAE8356742.1"/>
    </source>
</evidence>
<dbReference type="Proteomes" id="UP000327118">
    <property type="component" value="Unassembled WGS sequence"/>
</dbReference>
<evidence type="ECO:0000313" key="2">
    <source>
        <dbReference type="Proteomes" id="UP000327118"/>
    </source>
</evidence>
<keyword evidence="2" id="KW-1185">Reference proteome</keyword>
<dbReference type="OrthoDB" id="4402051at2759"/>
<name>A0A5N6ZGJ1_9EURO</name>
<evidence type="ECO:0008006" key="3">
    <source>
        <dbReference type="Google" id="ProtNLM"/>
    </source>
</evidence>
<protein>
    <recommendedName>
        <fullName evidence="3">F-box domain-containing protein</fullName>
    </recommendedName>
</protein>
<dbReference type="EMBL" id="ML739035">
    <property type="protein sequence ID" value="KAE8356742.1"/>
    <property type="molecule type" value="Genomic_DNA"/>
</dbReference>
<accession>A0A5N6ZGJ1</accession>
<reference evidence="2" key="1">
    <citation type="submission" date="2019-04" db="EMBL/GenBank/DDBJ databases">
        <title>Friends and foes A comparative genomics studyof 23 Aspergillus species from section Flavi.</title>
        <authorList>
            <consortium name="DOE Joint Genome Institute"/>
            <person name="Kjaerbolling I."/>
            <person name="Vesth T."/>
            <person name="Frisvad J.C."/>
            <person name="Nybo J.L."/>
            <person name="Theobald S."/>
            <person name="Kildgaard S."/>
            <person name="Isbrandt T."/>
            <person name="Kuo A."/>
            <person name="Sato A."/>
            <person name="Lyhne E.K."/>
            <person name="Kogle M.E."/>
            <person name="Wiebenga A."/>
            <person name="Kun R.S."/>
            <person name="Lubbers R.J."/>
            <person name="Makela M.R."/>
            <person name="Barry K."/>
            <person name="Chovatia M."/>
            <person name="Clum A."/>
            <person name="Daum C."/>
            <person name="Haridas S."/>
            <person name="He G."/>
            <person name="LaButti K."/>
            <person name="Lipzen A."/>
            <person name="Mondo S."/>
            <person name="Riley R."/>
            <person name="Salamov A."/>
            <person name="Simmons B.A."/>
            <person name="Magnuson J.K."/>
            <person name="Henrissat B."/>
            <person name="Mortensen U.H."/>
            <person name="Larsen T.O."/>
            <person name="Devries R.P."/>
            <person name="Grigoriev I.V."/>
            <person name="Machida M."/>
            <person name="Baker S.E."/>
            <person name="Andersen M.R."/>
        </authorList>
    </citation>
    <scope>NUCLEOTIDE SEQUENCE [LARGE SCALE GENOMIC DNA]</scope>
    <source>
        <strain evidence="2">CBS 553.77</strain>
    </source>
</reference>
<dbReference type="AlphaFoldDB" id="A0A5N6ZGJ1"/>
<sequence length="395" mass="45017">MFRKNKNNTLCSMPTELVEHIAKFLDLLDDNQSSLCNFRLTCMDLYEKMLHHFGHTVLHTVYTDFSFSNIRKLIRLSEDVYLREFVHCLSLVQRPTKQMGNGFAWIRDTSGKLDMDSLGPQWLLRALRLFPNCRSFVVQLNYAGECPSRIIFGPTDGITVLLDVIAKAGISVKSFGAHSQPGISSFAFSNLDPHHIDLSILDNPAFKKAWEHVEQLEFDHNLIPERIAEWVFRLIVHAPRLKILEMGFDYAVQAQSVISRLANGPVPELEELTLRHAMELKWRELQPILQASRRTLRVLKLQQIQLSKGSWVDVLMTLREFPALEEISLAWLSTDPAKVLNFPTIRDALAGLTMTRPIQLGAKHCRGVRKNVMAAYQGPLMSETLDTLLASARED</sequence>
<dbReference type="SUPFAM" id="SSF52047">
    <property type="entry name" value="RNI-like"/>
    <property type="match status" value="1"/>
</dbReference>
<gene>
    <name evidence="1" type="ORF">BDV28DRAFT_65137</name>
</gene>
<proteinExistence type="predicted"/>